<evidence type="ECO:0000313" key="8">
    <source>
        <dbReference type="EMBL" id="AJD48166.1"/>
    </source>
</evidence>
<dbReference type="PROSITE" id="PS51300">
    <property type="entry name" value="NIRD"/>
    <property type="match status" value="1"/>
</dbReference>
<evidence type="ECO:0000256" key="3">
    <source>
        <dbReference type="ARBA" id="ARBA00023002"/>
    </source>
</evidence>
<dbReference type="NCBIfam" id="TIGR02378">
    <property type="entry name" value="nirD_assim_sml"/>
    <property type="match status" value="1"/>
</dbReference>
<dbReference type="AlphaFoldDB" id="A0A0B4XM01"/>
<evidence type="ECO:0000256" key="5">
    <source>
        <dbReference type="ARBA" id="ARBA00023014"/>
    </source>
</evidence>
<evidence type="ECO:0000256" key="6">
    <source>
        <dbReference type="ARBA" id="ARBA00023063"/>
    </source>
</evidence>
<dbReference type="SUPFAM" id="SSF50022">
    <property type="entry name" value="ISP domain"/>
    <property type="match status" value="1"/>
</dbReference>
<dbReference type="InterPro" id="IPR017881">
    <property type="entry name" value="NirD"/>
</dbReference>
<keyword evidence="1" id="KW-0001">2Fe-2S</keyword>
<dbReference type="OrthoDB" id="516687at2"/>
<reference evidence="8 9" key="1">
    <citation type="journal article" date="2012" name="J. Bacteriol.">
        <title>Genome sequence of an alkane-degrading bacterium, Alcanivorax pacificus type strain W11-5, isolated from deep sea sediment.</title>
        <authorList>
            <person name="Lai Q."/>
            <person name="Shao Z."/>
        </authorList>
    </citation>
    <scope>NUCLEOTIDE SEQUENCE [LARGE SCALE GENOMIC DNA]</scope>
    <source>
        <strain evidence="8 9">W11-5</strain>
    </source>
</reference>
<dbReference type="Gene3D" id="2.102.10.10">
    <property type="entry name" value="Rieske [2Fe-2S] iron-sulphur domain"/>
    <property type="match status" value="1"/>
</dbReference>
<evidence type="ECO:0000256" key="4">
    <source>
        <dbReference type="ARBA" id="ARBA00023004"/>
    </source>
</evidence>
<feature type="domain" description="Rieske" evidence="7">
    <location>
        <begin position="16"/>
        <end position="115"/>
    </location>
</feature>
<proteinExistence type="predicted"/>
<dbReference type="PROSITE" id="PS51296">
    <property type="entry name" value="RIESKE"/>
    <property type="match status" value="1"/>
</dbReference>
<dbReference type="InterPro" id="IPR036922">
    <property type="entry name" value="Rieske_2Fe-2S_sf"/>
</dbReference>
<dbReference type="Pfam" id="PF13806">
    <property type="entry name" value="Rieske_2"/>
    <property type="match status" value="1"/>
</dbReference>
<dbReference type="RefSeq" id="WP_008737579.1">
    <property type="nucleotide sequence ID" value="NZ_CP004387.1"/>
</dbReference>
<sequence>MNSKVHLDNMNSAGWQDVCATDDVMPGTGVAARIQGIQVALFHTEDGFFAIANHDPFSDANVLSRGILGDISGKLVVASPVYKQHFCLHTGICLEDMTVALPTWPVTVRDGRVLVSHQARLV</sequence>
<dbReference type="GO" id="GO:0051537">
    <property type="term" value="F:2 iron, 2 sulfur cluster binding"/>
    <property type="evidence" value="ECO:0007669"/>
    <property type="project" value="UniProtKB-KW"/>
</dbReference>
<keyword evidence="4" id="KW-0408">Iron</keyword>
<dbReference type="GO" id="GO:0008942">
    <property type="term" value="F:nitrite reductase [NAD(P)H] activity"/>
    <property type="evidence" value="ECO:0007669"/>
    <property type="project" value="InterPro"/>
</dbReference>
<evidence type="ECO:0000256" key="1">
    <source>
        <dbReference type="ARBA" id="ARBA00022714"/>
    </source>
</evidence>
<dbReference type="Proteomes" id="UP000006764">
    <property type="component" value="Chromosome"/>
</dbReference>
<organism evidence="8 9">
    <name type="scientific">Isoalcanivorax pacificus W11-5</name>
    <dbReference type="NCBI Taxonomy" id="391936"/>
    <lineage>
        <taxon>Bacteria</taxon>
        <taxon>Pseudomonadati</taxon>
        <taxon>Pseudomonadota</taxon>
        <taxon>Gammaproteobacteria</taxon>
        <taxon>Oceanospirillales</taxon>
        <taxon>Alcanivoracaceae</taxon>
        <taxon>Isoalcanivorax</taxon>
    </lineage>
</organism>
<name>A0A0B4XM01_9GAMM</name>
<keyword evidence="9" id="KW-1185">Reference proteome</keyword>
<keyword evidence="5" id="KW-0411">Iron-sulfur</keyword>
<evidence type="ECO:0000259" key="7">
    <source>
        <dbReference type="PROSITE" id="PS51296"/>
    </source>
</evidence>
<dbReference type="InterPro" id="IPR017941">
    <property type="entry name" value="Rieske_2Fe-2S"/>
</dbReference>
<keyword evidence="6" id="KW-0534">Nitrate assimilation</keyword>
<dbReference type="PANTHER" id="PTHR40562:SF1">
    <property type="entry name" value="NITRITE REDUCTASE (NADH) SMALL SUBUNIT"/>
    <property type="match status" value="1"/>
</dbReference>
<dbReference type="EMBL" id="CP004387">
    <property type="protein sequence ID" value="AJD48166.1"/>
    <property type="molecule type" value="Genomic_DNA"/>
</dbReference>
<keyword evidence="3" id="KW-0560">Oxidoreductase</keyword>
<dbReference type="PANTHER" id="PTHR40562">
    <property type="match status" value="1"/>
</dbReference>
<keyword evidence="2" id="KW-0479">Metal-binding</keyword>
<evidence type="ECO:0000313" key="9">
    <source>
        <dbReference type="Proteomes" id="UP000006764"/>
    </source>
</evidence>
<dbReference type="KEGG" id="apac:S7S_08760"/>
<dbReference type="GO" id="GO:0046872">
    <property type="term" value="F:metal ion binding"/>
    <property type="evidence" value="ECO:0007669"/>
    <property type="project" value="UniProtKB-KW"/>
</dbReference>
<dbReference type="STRING" id="391936.S7S_08760"/>
<dbReference type="InterPro" id="IPR012748">
    <property type="entry name" value="Rieske-like_NirD"/>
</dbReference>
<evidence type="ECO:0000256" key="2">
    <source>
        <dbReference type="ARBA" id="ARBA00022723"/>
    </source>
</evidence>
<accession>A0A0B4XM01</accession>
<protein>
    <submittedName>
        <fullName evidence="8">Nitrite reductase [NAD(P)H], small subunit</fullName>
    </submittedName>
</protein>
<dbReference type="HOGENOM" id="CLU_055690_3_0_6"/>
<dbReference type="CDD" id="cd03529">
    <property type="entry name" value="Rieske_NirD"/>
    <property type="match status" value="1"/>
</dbReference>
<dbReference type="GO" id="GO:0042128">
    <property type="term" value="P:nitrate assimilation"/>
    <property type="evidence" value="ECO:0007669"/>
    <property type="project" value="UniProtKB-KW"/>
</dbReference>
<gene>
    <name evidence="8" type="ORF">S7S_08760</name>
</gene>